<dbReference type="PROSITE" id="PS51819">
    <property type="entry name" value="VOC"/>
    <property type="match status" value="1"/>
</dbReference>
<dbReference type="InterPro" id="IPR004360">
    <property type="entry name" value="Glyas_Fos-R_dOase_dom"/>
</dbReference>
<evidence type="ECO:0000256" key="1">
    <source>
        <dbReference type="ARBA" id="ARBA00022723"/>
    </source>
</evidence>
<keyword evidence="3" id="KW-0223">Dioxygenase</keyword>
<keyword evidence="3" id="KW-0560">Oxidoreductase</keyword>
<sequence length="167" mass="18384">MGSVPKPFNLPVNHVAISVPDLDAAIAWYSTILGFVLIKPPRVSDRAVTPDAAIFQIYPGDLRRVRIAWLSSGNGVGVELFEFQDPRIQPGNEASFERDYNRGGLFHMAVTVPDVQAMTDRVVASGGRKIGAAVTVFQHRAAYIQDPWGNVVELLECSFEQLMSNRT</sequence>
<gene>
    <name evidence="3" type="ORF">QBC33DRAFT_599750</name>
</gene>
<dbReference type="InterPro" id="IPR051785">
    <property type="entry name" value="MMCE/EMCE_epimerase"/>
</dbReference>
<dbReference type="InterPro" id="IPR029068">
    <property type="entry name" value="Glyas_Bleomycin-R_OHBP_Dase"/>
</dbReference>
<protein>
    <submittedName>
        <fullName evidence="3">Glyoxalase bleomycin resistance dioxygenase</fullName>
    </submittedName>
</protein>
<dbReference type="AlphaFoldDB" id="A0AAJ0BVI4"/>
<feature type="domain" description="VOC" evidence="2">
    <location>
        <begin position="11"/>
        <end position="157"/>
    </location>
</feature>
<dbReference type="PANTHER" id="PTHR43048:SF6">
    <property type="entry name" value="BLR8189 PROTEIN"/>
    <property type="match status" value="1"/>
</dbReference>
<dbReference type="EMBL" id="MU839033">
    <property type="protein sequence ID" value="KAK1762846.1"/>
    <property type="molecule type" value="Genomic_DNA"/>
</dbReference>
<dbReference type="GO" id="GO:0046491">
    <property type="term" value="P:L-methylmalonyl-CoA metabolic process"/>
    <property type="evidence" value="ECO:0007669"/>
    <property type="project" value="TreeGrafter"/>
</dbReference>
<evidence type="ECO:0000313" key="3">
    <source>
        <dbReference type="EMBL" id="KAK1762846.1"/>
    </source>
</evidence>
<dbReference type="RefSeq" id="XP_060279059.1">
    <property type="nucleotide sequence ID" value="XM_060432049.1"/>
</dbReference>
<evidence type="ECO:0000313" key="4">
    <source>
        <dbReference type="Proteomes" id="UP001244011"/>
    </source>
</evidence>
<dbReference type="GO" id="GO:0004493">
    <property type="term" value="F:methylmalonyl-CoA epimerase activity"/>
    <property type="evidence" value="ECO:0007669"/>
    <property type="project" value="TreeGrafter"/>
</dbReference>
<keyword evidence="1" id="KW-0479">Metal-binding</keyword>
<proteinExistence type="predicted"/>
<dbReference type="Gene3D" id="3.10.180.10">
    <property type="entry name" value="2,3-Dihydroxybiphenyl 1,2-Dioxygenase, domain 1"/>
    <property type="match status" value="1"/>
</dbReference>
<dbReference type="Proteomes" id="UP001244011">
    <property type="component" value="Unassembled WGS sequence"/>
</dbReference>
<dbReference type="GeneID" id="85315236"/>
<keyword evidence="4" id="KW-1185">Reference proteome</keyword>
<evidence type="ECO:0000259" key="2">
    <source>
        <dbReference type="PROSITE" id="PS51819"/>
    </source>
</evidence>
<dbReference type="InterPro" id="IPR037523">
    <property type="entry name" value="VOC_core"/>
</dbReference>
<accession>A0AAJ0BVI4</accession>
<organism evidence="3 4">
    <name type="scientific">Phialemonium atrogriseum</name>
    <dbReference type="NCBI Taxonomy" id="1093897"/>
    <lineage>
        <taxon>Eukaryota</taxon>
        <taxon>Fungi</taxon>
        <taxon>Dikarya</taxon>
        <taxon>Ascomycota</taxon>
        <taxon>Pezizomycotina</taxon>
        <taxon>Sordariomycetes</taxon>
        <taxon>Sordariomycetidae</taxon>
        <taxon>Cephalothecales</taxon>
        <taxon>Cephalothecaceae</taxon>
        <taxon>Phialemonium</taxon>
    </lineage>
</organism>
<dbReference type="SUPFAM" id="SSF54593">
    <property type="entry name" value="Glyoxalase/Bleomycin resistance protein/Dihydroxybiphenyl dioxygenase"/>
    <property type="match status" value="1"/>
</dbReference>
<dbReference type="Pfam" id="PF00903">
    <property type="entry name" value="Glyoxalase"/>
    <property type="match status" value="1"/>
</dbReference>
<name>A0AAJ0BVI4_9PEZI</name>
<comment type="caution">
    <text evidence="3">The sequence shown here is derived from an EMBL/GenBank/DDBJ whole genome shotgun (WGS) entry which is preliminary data.</text>
</comment>
<dbReference type="GO" id="GO:0051213">
    <property type="term" value="F:dioxygenase activity"/>
    <property type="evidence" value="ECO:0007669"/>
    <property type="project" value="UniProtKB-KW"/>
</dbReference>
<reference evidence="3" key="1">
    <citation type="submission" date="2023-06" db="EMBL/GenBank/DDBJ databases">
        <title>Genome-scale phylogeny and comparative genomics of the fungal order Sordariales.</title>
        <authorList>
            <consortium name="Lawrence Berkeley National Laboratory"/>
            <person name="Hensen N."/>
            <person name="Bonometti L."/>
            <person name="Westerberg I."/>
            <person name="Brannstrom I.O."/>
            <person name="Guillou S."/>
            <person name="Cros-Aarteil S."/>
            <person name="Calhoun S."/>
            <person name="Haridas S."/>
            <person name="Kuo A."/>
            <person name="Mondo S."/>
            <person name="Pangilinan J."/>
            <person name="Riley R."/>
            <person name="Labutti K."/>
            <person name="Andreopoulos B."/>
            <person name="Lipzen A."/>
            <person name="Chen C."/>
            <person name="Yanf M."/>
            <person name="Daum C."/>
            <person name="Ng V."/>
            <person name="Clum A."/>
            <person name="Steindorff A."/>
            <person name="Ohm R."/>
            <person name="Martin F."/>
            <person name="Silar P."/>
            <person name="Natvig D."/>
            <person name="Lalanne C."/>
            <person name="Gautier V."/>
            <person name="Ament-Velasquez S.L."/>
            <person name="Kruys A."/>
            <person name="Hutchinson M.I."/>
            <person name="Powell A.J."/>
            <person name="Barry K."/>
            <person name="Miller A.N."/>
            <person name="Grigoriev I.V."/>
            <person name="Debuchy R."/>
            <person name="Gladieux P."/>
            <person name="Thoren M.H."/>
            <person name="Johannesson H."/>
        </authorList>
    </citation>
    <scope>NUCLEOTIDE SEQUENCE</scope>
    <source>
        <strain evidence="3">8032-3</strain>
    </source>
</reference>
<dbReference type="GO" id="GO:0046872">
    <property type="term" value="F:metal ion binding"/>
    <property type="evidence" value="ECO:0007669"/>
    <property type="project" value="UniProtKB-KW"/>
</dbReference>
<dbReference type="PANTHER" id="PTHR43048">
    <property type="entry name" value="METHYLMALONYL-COA EPIMERASE"/>
    <property type="match status" value="1"/>
</dbReference>